<organism evidence="1 2">
    <name type="scientific">Delftia lacustris</name>
    <dbReference type="NCBI Taxonomy" id="558537"/>
    <lineage>
        <taxon>Bacteria</taxon>
        <taxon>Pseudomonadati</taxon>
        <taxon>Pseudomonadota</taxon>
        <taxon>Betaproteobacteria</taxon>
        <taxon>Burkholderiales</taxon>
        <taxon>Comamonadaceae</taxon>
        <taxon>Delftia</taxon>
    </lineage>
</organism>
<name>A0A1H3N9X3_9BURK</name>
<evidence type="ECO:0000313" key="2">
    <source>
        <dbReference type="Proteomes" id="UP000183417"/>
    </source>
</evidence>
<reference evidence="1 2" key="1">
    <citation type="submission" date="2016-10" db="EMBL/GenBank/DDBJ databases">
        <authorList>
            <person name="de Groot N.N."/>
        </authorList>
    </citation>
    <scope>NUCLEOTIDE SEQUENCE [LARGE SCALE GENOMIC DNA]</scope>
    <source>
        <strain evidence="1 2">LMG 24775</strain>
    </source>
</reference>
<protein>
    <submittedName>
        <fullName evidence="1">Uncharacterized protein</fullName>
    </submittedName>
</protein>
<accession>A0A1H3N9X3</accession>
<dbReference type="EMBL" id="FNPE01000008">
    <property type="protein sequence ID" value="SDY85470.1"/>
    <property type="molecule type" value="Genomic_DNA"/>
</dbReference>
<dbReference type="AlphaFoldDB" id="A0A1H3N9X3"/>
<sequence>MTAKALSRDTRTGVSQNRFLQRELVRVKPSQLRSKSSNLMLAVYPHASINPGGH</sequence>
<proteinExistence type="predicted"/>
<evidence type="ECO:0000313" key="1">
    <source>
        <dbReference type="EMBL" id="SDY85470.1"/>
    </source>
</evidence>
<gene>
    <name evidence="1" type="ORF">SAMN05421547_108233</name>
</gene>
<dbReference type="Proteomes" id="UP000183417">
    <property type="component" value="Unassembled WGS sequence"/>
</dbReference>